<dbReference type="RefSeq" id="WP_106143150.1">
    <property type="nucleotide sequence ID" value="NZ_PVYX01000001.1"/>
</dbReference>
<dbReference type="InterPro" id="IPR036942">
    <property type="entry name" value="Beta-barrel_TonB_sf"/>
</dbReference>
<evidence type="ECO:0000313" key="10">
    <source>
        <dbReference type="Proteomes" id="UP000237640"/>
    </source>
</evidence>
<evidence type="ECO:0000259" key="8">
    <source>
        <dbReference type="SMART" id="SM00965"/>
    </source>
</evidence>
<keyword evidence="2 7" id="KW-0813">Transport</keyword>
<dbReference type="NCBIfam" id="TIGR04056">
    <property type="entry name" value="OMP_RagA_SusC"/>
    <property type="match status" value="1"/>
</dbReference>
<comment type="subcellular location">
    <subcellularLocation>
        <location evidence="1 7">Cell outer membrane</location>
        <topology evidence="1 7">Multi-pass membrane protein</topology>
    </subcellularLocation>
</comment>
<keyword evidence="10" id="KW-1185">Reference proteome</keyword>
<dbReference type="EMBL" id="PVYX01000001">
    <property type="protein sequence ID" value="PRX56144.1"/>
    <property type="molecule type" value="Genomic_DNA"/>
</dbReference>
<name>A0A2T0MF09_9FLAO</name>
<evidence type="ECO:0000313" key="9">
    <source>
        <dbReference type="EMBL" id="PRX56144.1"/>
    </source>
</evidence>
<dbReference type="Pfam" id="PF07660">
    <property type="entry name" value="STN"/>
    <property type="match status" value="1"/>
</dbReference>
<dbReference type="InterPro" id="IPR023996">
    <property type="entry name" value="TonB-dep_OMP_SusC/RagA"/>
</dbReference>
<dbReference type="SUPFAM" id="SSF49464">
    <property type="entry name" value="Carboxypeptidase regulatory domain-like"/>
    <property type="match status" value="1"/>
</dbReference>
<keyword evidence="3 7" id="KW-1134">Transmembrane beta strand</keyword>
<dbReference type="Gene3D" id="2.60.40.1120">
    <property type="entry name" value="Carboxypeptidase-like, regulatory domain"/>
    <property type="match status" value="1"/>
</dbReference>
<dbReference type="Proteomes" id="UP000237640">
    <property type="component" value="Unassembled WGS sequence"/>
</dbReference>
<dbReference type="Gene3D" id="2.40.170.20">
    <property type="entry name" value="TonB-dependent receptor, beta-barrel domain"/>
    <property type="match status" value="1"/>
</dbReference>
<sequence length="1169" mass="130265">MKKLVPGALFALKRAHKFDLKMKITTFLLVISLFKIHANTYSQNTKITLKQENVSLEKVLDKIESLSEFKFTYNHRKVDVNRKISINVDKQTISEILKQVFSGTHVDYVVRKKYIILKIKKNIDVRPQKKSIEQQIKQLSGTVTDKQGVPLAGVNIIIKGTTKGASTNFDGKYKIAASTGDFLIFSYIGFQTVEVPVGQDDVINLEMVPSANQLNEVILTAIGTRQLKDETGATSSSVEPERIVKSGETGVINALSGKVSGLRIARQNGDPGAGANIQIRGINSIEGDSNPLIIVDGVPISNDSFDDDGIGGSTSVTQQSRLNDINQNDIENVQILKGASAAALWGSRAANGVILITTKGGSFNRRPTFTYSSTYSIDDISVRVPLQDKFGQGRDGVRALNRTESWGDRIADRAGGEDDLDTSGEYFVTPSGELYYPIATKNSRQTFIDENFDAVFRNGSFLQHDFSVAGGGEKASYFFSYGILEQDGIVKNADYNRQNIRLNTKVNLTDWLDIRNNVAYTYTKSNRIRGGGSITGLYIGLLRNPADFDIRGHIGTYVDGNGDVFQNRQRSYRNQIGASNNAGYNNPLWTIYEQRNETRVDRFLMTPEINIRASNWLDFTLRGGLDYYSDERLQFLPINTAGGSRFGDMRSTVAVSKEYNFDLLMKTKHNLTPDINMNTTLGFNFNNRKRATSSIRLTPFVVDSRQPISDLNPDDASTSWSRNLRQIRTNRGYALINFGLFEQLFVNASASLEASSTIEGAFFYPSVDMAWQFSDLFESDEQFFGKLRASWGKVGIQPGPYRFETLATTNFQDFGGVFEVSDVRGNRNLRPEIKTEYEIGADLRFFGNKLNLGVTYYENEIDDILFEVKTNPSSGFNNSYRNAGIIENKGWEIDLLGKLIEKEDFSLSFNANFNNNENLVVDIFGAETVDIGGTSKAVKGFPMSSFWLPASVLNEDGTRALDENGFPEVDTERRVIGDPNPDWRGGAGMQLNFKGFDFSFLFEHSQGGDFINRGRIVMYGFGTHADVGNEITLTEDLVNVNGDVFSAGTTVRGNVADFGAGNVLLDEYFYRTRGGGLGFNKLNDLYIEDATWTKLRNVTLGYTFDRNRYKNFPLKSLRVSLTGRDLILWTDIIGSDPETSYYGISNASGMDYFTNPSTRSVLFNITATF</sequence>
<dbReference type="Pfam" id="PF13715">
    <property type="entry name" value="CarbopepD_reg_2"/>
    <property type="match status" value="1"/>
</dbReference>
<comment type="similarity">
    <text evidence="7">Belongs to the TonB-dependent receptor family.</text>
</comment>
<dbReference type="AlphaFoldDB" id="A0A2T0MF09"/>
<dbReference type="InterPro" id="IPR037066">
    <property type="entry name" value="Plug_dom_sf"/>
</dbReference>
<keyword evidence="6 7" id="KW-0998">Cell outer membrane</keyword>
<proteinExistence type="inferred from homology"/>
<evidence type="ECO:0000256" key="6">
    <source>
        <dbReference type="ARBA" id="ARBA00023237"/>
    </source>
</evidence>
<evidence type="ECO:0000256" key="3">
    <source>
        <dbReference type="ARBA" id="ARBA00022452"/>
    </source>
</evidence>
<dbReference type="Gene3D" id="2.170.130.10">
    <property type="entry name" value="TonB-dependent receptor, plug domain"/>
    <property type="match status" value="1"/>
</dbReference>
<keyword evidence="5 7" id="KW-0472">Membrane</keyword>
<keyword evidence="4 7" id="KW-0812">Transmembrane</keyword>
<dbReference type="PROSITE" id="PS52016">
    <property type="entry name" value="TONB_DEPENDENT_REC_3"/>
    <property type="match status" value="1"/>
</dbReference>
<dbReference type="GO" id="GO:0009279">
    <property type="term" value="C:cell outer membrane"/>
    <property type="evidence" value="ECO:0007669"/>
    <property type="project" value="UniProtKB-SubCell"/>
</dbReference>
<accession>A0A2T0MF09</accession>
<dbReference type="InterPro" id="IPR039426">
    <property type="entry name" value="TonB-dep_rcpt-like"/>
</dbReference>
<dbReference type="InterPro" id="IPR008969">
    <property type="entry name" value="CarboxyPept-like_regulatory"/>
</dbReference>
<evidence type="ECO:0000256" key="5">
    <source>
        <dbReference type="ARBA" id="ARBA00023136"/>
    </source>
</evidence>
<dbReference type="OrthoDB" id="9768177at2"/>
<dbReference type="InterPro" id="IPR011662">
    <property type="entry name" value="Secretin/TonB_short_N"/>
</dbReference>
<dbReference type="NCBIfam" id="TIGR04057">
    <property type="entry name" value="SusC_RagA_signa"/>
    <property type="match status" value="1"/>
</dbReference>
<dbReference type="Pfam" id="PF07715">
    <property type="entry name" value="Plug"/>
    <property type="match status" value="1"/>
</dbReference>
<evidence type="ECO:0000256" key="4">
    <source>
        <dbReference type="ARBA" id="ARBA00022692"/>
    </source>
</evidence>
<feature type="domain" description="Secretin/TonB short N-terminal" evidence="8">
    <location>
        <begin position="69"/>
        <end position="120"/>
    </location>
</feature>
<evidence type="ECO:0000256" key="1">
    <source>
        <dbReference type="ARBA" id="ARBA00004571"/>
    </source>
</evidence>
<dbReference type="SUPFAM" id="SSF56935">
    <property type="entry name" value="Porins"/>
    <property type="match status" value="1"/>
</dbReference>
<comment type="caution">
    <text evidence="9">The sequence shown here is derived from an EMBL/GenBank/DDBJ whole genome shotgun (WGS) entry which is preliminary data.</text>
</comment>
<organism evidence="9 10">
    <name type="scientific">Flagellimonas meridianipacifica</name>
    <dbReference type="NCBI Taxonomy" id="1080225"/>
    <lineage>
        <taxon>Bacteria</taxon>
        <taxon>Pseudomonadati</taxon>
        <taxon>Bacteroidota</taxon>
        <taxon>Flavobacteriia</taxon>
        <taxon>Flavobacteriales</taxon>
        <taxon>Flavobacteriaceae</taxon>
        <taxon>Flagellimonas</taxon>
    </lineage>
</organism>
<reference evidence="9 10" key="1">
    <citation type="submission" date="2018-03" db="EMBL/GenBank/DDBJ databases">
        <title>Genomic Encyclopedia of Archaeal and Bacterial Type Strains, Phase II (KMG-II): from individual species to whole genera.</title>
        <authorList>
            <person name="Goeker M."/>
        </authorList>
    </citation>
    <scope>NUCLEOTIDE SEQUENCE [LARGE SCALE GENOMIC DNA]</scope>
    <source>
        <strain evidence="9 10">DSM 25027</strain>
    </source>
</reference>
<dbReference type="InterPro" id="IPR012910">
    <property type="entry name" value="Plug_dom"/>
</dbReference>
<protein>
    <submittedName>
        <fullName evidence="9">TonB-linked SusC/RagA family outer membrane protein</fullName>
    </submittedName>
</protein>
<evidence type="ECO:0000256" key="7">
    <source>
        <dbReference type="PROSITE-ProRule" id="PRU01360"/>
    </source>
</evidence>
<dbReference type="InterPro" id="IPR023997">
    <property type="entry name" value="TonB-dep_OMP_SusC/RagA_CS"/>
</dbReference>
<gene>
    <name evidence="9" type="ORF">CLV81_0136</name>
</gene>
<evidence type="ECO:0000256" key="2">
    <source>
        <dbReference type="ARBA" id="ARBA00022448"/>
    </source>
</evidence>
<dbReference type="SMART" id="SM00965">
    <property type="entry name" value="STN"/>
    <property type="match status" value="1"/>
</dbReference>